<dbReference type="EMBL" id="JTDY01007321">
    <property type="protein sequence ID" value="KOB65299.1"/>
    <property type="molecule type" value="Genomic_DNA"/>
</dbReference>
<accession>A0A0L7KQP7</accession>
<name>A0A0L7KQP7_OPEBR</name>
<dbReference type="GO" id="GO:0005643">
    <property type="term" value="C:nuclear pore"/>
    <property type="evidence" value="ECO:0007669"/>
    <property type="project" value="TreeGrafter"/>
</dbReference>
<dbReference type="Proteomes" id="UP000037510">
    <property type="component" value="Unassembled WGS sequence"/>
</dbReference>
<evidence type="ECO:0000313" key="8">
    <source>
        <dbReference type="EMBL" id="KOB65299.1"/>
    </source>
</evidence>
<evidence type="ECO:0000313" key="9">
    <source>
        <dbReference type="Proteomes" id="UP000037510"/>
    </source>
</evidence>
<keyword evidence="5" id="KW-0963">Cytoplasm</keyword>
<protein>
    <submittedName>
        <fullName evidence="8">Exportin-7</fullName>
    </submittedName>
</protein>
<dbReference type="PANTHER" id="PTHR12596">
    <property type="entry name" value="EXPORTIN 4,7-RELATED"/>
    <property type="match status" value="1"/>
</dbReference>
<evidence type="ECO:0000256" key="5">
    <source>
        <dbReference type="ARBA" id="ARBA00022490"/>
    </source>
</evidence>
<sequence>MSGLAGASRLQLLAAAGCHNPRETDQQRLDIRNYVLNYLATRPKLASFTIQALVALFARITKLSWFDMIKDEYVFQN</sequence>
<dbReference type="GO" id="GO:0005737">
    <property type="term" value="C:cytoplasm"/>
    <property type="evidence" value="ECO:0007669"/>
    <property type="project" value="UniProtKB-SubCell"/>
</dbReference>
<evidence type="ECO:0000256" key="2">
    <source>
        <dbReference type="ARBA" id="ARBA00004496"/>
    </source>
</evidence>
<keyword evidence="7" id="KW-0539">Nucleus</keyword>
<keyword evidence="6" id="KW-0653">Protein transport</keyword>
<keyword evidence="9" id="KW-1185">Reference proteome</keyword>
<evidence type="ECO:0000256" key="1">
    <source>
        <dbReference type="ARBA" id="ARBA00004123"/>
    </source>
</evidence>
<dbReference type="GO" id="GO:0006611">
    <property type="term" value="P:protein export from nucleus"/>
    <property type="evidence" value="ECO:0007669"/>
    <property type="project" value="TreeGrafter"/>
</dbReference>
<dbReference type="InterPro" id="IPR044189">
    <property type="entry name" value="XPO4/7-like"/>
</dbReference>
<evidence type="ECO:0000256" key="3">
    <source>
        <dbReference type="ARBA" id="ARBA00009466"/>
    </source>
</evidence>
<feature type="non-terminal residue" evidence="8">
    <location>
        <position position="77"/>
    </location>
</feature>
<dbReference type="GO" id="GO:0005049">
    <property type="term" value="F:nuclear export signal receptor activity"/>
    <property type="evidence" value="ECO:0007669"/>
    <property type="project" value="InterPro"/>
</dbReference>
<comment type="caution">
    <text evidence="8">The sequence shown here is derived from an EMBL/GenBank/DDBJ whole genome shotgun (WGS) entry which is preliminary data.</text>
</comment>
<evidence type="ECO:0000256" key="7">
    <source>
        <dbReference type="ARBA" id="ARBA00023242"/>
    </source>
</evidence>
<reference evidence="8 9" key="1">
    <citation type="journal article" date="2015" name="Genome Biol. Evol.">
        <title>The genome of winter moth (Operophtera brumata) provides a genomic perspective on sexual dimorphism and phenology.</title>
        <authorList>
            <person name="Derks M.F."/>
            <person name="Smit S."/>
            <person name="Salis L."/>
            <person name="Schijlen E."/>
            <person name="Bossers A."/>
            <person name="Mateman C."/>
            <person name="Pijl A.S."/>
            <person name="de Ridder D."/>
            <person name="Groenen M.A."/>
            <person name="Visser M.E."/>
            <person name="Megens H.J."/>
        </authorList>
    </citation>
    <scope>NUCLEOTIDE SEQUENCE [LARGE SCALE GENOMIC DNA]</scope>
    <source>
        <strain evidence="8">WM2013NL</strain>
        <tissue evidence="8">Head and thorax</tissue>
    </source>
</reference>
<comment type="subcellular location">
    <subcellularLocation>
        <location evidence="2">Cytoplasm</location>
    </subcellularLocation>
    <subcellularLocation>
        <location evidence="1">Nucleus</location>
    </subcellularLocation>
</comment>
<dbReference type="PANTHER" id="PTHR12596:SF2">
    <property type="entry name" value="EXPORTIN-7 ISOFORM X1"/>
    <property type="match status" value="1"/>
</dbReference>
<evidence type="ECO:0000256" key="6">
    <source>
        <dbReference type="ARBA" id="ARBA00022927"/>
    </source>
</evidence>
<proteinExistence type="inferred from homology"/>
<organism evidence="8 9">
    <name type="scientific">Operophtera brumata</name>
    <name type="common">Winter moth</name>
    <name type="synonym">Phalaena brumata</name>
    <dbReference type="NCBI Taxonomy" id="104452"/>
    <lineage>
        <taxon>Eukaryota</taxon>
        <taxon>Metazoa</taxon>
        <taxon>Ecdysozoa</taxon>
        <taxon>Arthropoda</taxon>
        <taxon>Hexapoda</taxon>
        <taxon>Insecta</taxon>
        <taxon>Pterygota</taxon>
        <taxon>Neoptera</taxon>
        <taxon>Endopterygota</taxon>
        <taxon>Lepidoptera</taxon>
        <taxon>Glossata</taxon>
        <taxon>Ditrysia</taxon>
        <taxon>Geometroidea</taxon>
        <taxon>Geometridae</taxon>
        <taxon>Larentiinae</taxon>
        <taxon>Operophtera</taxon>
    </lineage>
</organism>
<keyword evidence="4" id="KW-0813">Transport</keyword>
<dbReference type="AlphaFoldDB" id="A0A0L7KQP7"/>
<dbReference type="STRING" id="104452.A0A0L7KQP7"/>
<evidence type="ECO:0000256" key="4">
    <source>
        <dbReference type="ARBA" id="ARBA00022448"/>
    </source>
</evidence>
<gene>
    <name evidence="8" type="ORF">OBRU01_22947</name>
</gene>
<comment type="similarity">
    <text evidence="3">Belongs to the exportin family.</text>
</comment>